<feature type="signal peptide" evidence="11">
    <location>
        <begin position="1"/>
        <end position="22"/>
    </location>
</feature>
<dbReference type="InterPro" id="IPR000297">
    <property type="entry name" value="PPIase_PpiC"/>
</dbReference>
<dbReference type="EMBL" id="CP008941">
    <property type="protein sequence ID" value="AIK96670.1"/>
    <property type="molecule type" value="Genomic_DNA"/>
</dbReference>
<evidence type="ECO:0000256" key="11">
    <source>
        <dbReference type="SAM" id="SignalP"/>
    </source>
</evidence>
<dbReference type="PANTHER" id="PTHR47245:SF1">
    <property type="entry name" value="FOLDASE PROTEIN PRSA"/>
    <property type="match status" value="1"/>
</dbReference>
<dbReference type="EC" id="5.2.1.8" evidence="3"/>
<dbReference type="InterPro" id="IPR050245">
    <property type="entry name" value="PrsA_foldase"/>
</dbReference>
<evidence type="ECO:0000256" key="1">
    <source>
        <dbReference type="ARBA" id="ARBA00000971"/>
    </source>
</evidence>
<name>A0A077B146_9PROT</name>
<dbReference type="Gene3D" id="3.10.50.40">
    <property type="match status" value="1"/>
</dbReference>
<gene>
    <name evidence="13" type="ORF">ID47_07975</name>
</gene>
<evidence type="ECO:0000256" key="9">
    <source>
        <dbReference type="ARBA" id="ARBA00031484"/>
    </source>
</evidence>
<evidence type="ECO:0000256" key="8">
    <source>
        <dbReference type="ARBA" id="ARBA00030642"/>
    </source>
</evidence>
<dbReference type="Pfam" id="PF13145">
    <property type="entry name" value="Rotamase_2"/>
    <property type="match status" value="1"/>
</dbReference>
<comment type="catalytic activity">
    <reaction evidence="1">
        <text>[protein]-peptidylproline (omega=180) = [protein]-peptidylproline (omega=0)</text>
        <dbReference type="Rhea" id="RHEA:16237"/>
        <dbReference type="Rhea" id="RHEA-COMP:10747"/>
        <dbReference type="Rhea" id="RHEA-COMP:10748"/>
        <dbReference type="ChEBI" id="CHEBI:83833"/>
        <dbReference type="ChEBI" id="CHEBI:83834"/>
        <dbReference type="EC" id="5.2.1.8"/>
    </reaction>
</comment>
<comment type="similarity">
    <text evidence="2">Belongs to the PpiC/parvulin rotamase family.</text>
</comment>
<dbReference type="InterPro" id="IPR046357">
    <property type="entry name" value="PPIase_dom_sf"/>
</dbReference>
<dbReference type="PROSITE" id="PS50198">
    <property type="entry name" value="PPIC_PPIASE_2"/>
    <property type="match status" value="1"/>
</dbReference>
<dbReference type="PANTHER" id="PTHR47245">
    <property type="entry name" value="PEPTIDYLPROLYL ISOMERASE"/>
    <property type="match status" value="1"/>
</dbReference>
<feature type="domain" description="PpiC" evidence="12">
    <location>
        <begin position="139"/>
        <end position="230"/>
    </location>
</feature>
<dbReference type="SUPFAM" id="SSF54534">
    <property type="entry name" value="FKBP-like"/>
    <property type="match status" value="1"/>
</dbReference>
<proteinExistence type="inferred from homology"/>
<evidence type="ECO:0000256" key="10">
    <source>
        <dbReference type="PROSITE-ProRule" id="PRU00278"/>
    </source>
</evidence>
<evidence type="ECO:0000313" key="13">
    <source>
        <dbReference type="EMBL" id="AIK96670.1"/>
    </source>
</evidence>
<dbReference type="KEGG" id="paca:ID47_07975"/>
<dbReference type="GO" id="GO:0003755">
    <property type="term" value="F:peptidyl-prolyl cis-trans isomerase activity"/>
    <property type="evidence" value="ECO:0007669"/>
    <property type="project" value="UniProtKB-KW"/>
</dbReference>
<evidence type="ECO:0000256" key="3">
    <source>
        <dbReference type="ARBA" id="ARBA00013194"/>
    </source>
</evidence>
<feature type="chain" id="PRO_5007754769" description="Parvulin-like PPIase" evidence="11">
    <location>
        <begin position="23"/>
        <end position="298"/>
    </location>
</feature>
<dbReference type="HOGENOM" id="CLU_932816_0_0_5"/>
<protein>
    <recommendedName>
        <fullName evidence="4">Parvulin-like PPIase</fullName>
        <ecNumber evidence="3">5.2.1.8</ecNumber>
    </recommendedName>
    <alternativeName>
        <fullName evidence="8">Peptidyl-prolyl cis-trans isomerase plp</fullName>
    </alternativeName>
    <alternativeName>
        <fullName evidence="9">Rotamase plp</fullName>
    </alternativeName>
</protein>
<evidence type="ECO:0000259" key="12">
    <source>
        <dbReference type="PROSITE" id="PS50198"/>
    </source>
</evidence>
<dbReference type="eggNOG" id="COG0760">
    <property type="taxonomic scope" value="Bacteria"/>
</dbReference>
<dbReference type="RefSeq" id="WP_038465273.1">
    <property type="nucleotide sequence ID" value="NZ_CP008941.1"/>
</dbReference>
<dbReference type="Proteomes" id="UP000028926">
    <property type="component" value="Chromosome"/>
</dbReference>
<sequence>MFKFSRLAALALSLTVALPAMAETKDSTVVARVDIDGKKVEINVGELKRRMKSLPPQLQGESLDKIFDPLVQSSVDMAIITHLAKKAGLDKDDEVKARIADCQEAMLQKAYLDKQISQLQTDAELKKAYDELIKVMPDMDEISFYQAIFRDKKKAEEFIKSVKSKGGDFEKALKEGQEKDPELKGGKADFVKIPELPPALGVAMEKTKGGVLIDKPVEEKLGSQSVFFVAKIIERRAAKKPTFEEAKSDLKGLTVPKYAQEVIETARKDFKIEKFDLEGKPVVEKKEGESTSKAAPTA</sequence>
<dbReference type="STRING" id="91604.ID47_07975"/>
<accession>A0A077B146</accession>
<organism evidence="13 14">
    <name type="scientific">Candidatus Odyssella acanthamoebae</name>
    <dbReference type="NCBI Taxonomy" id="91604"/>
    <lineage>
        <taxon>Bacteria</taxon>
        <taxon>Pseudomonadati</taxon>
        <taxon>Pseudomonadota</taxon>
        <taxon>Alphaproteobacteria</taxon>
        <taxon>Holosporales</taxon>
        <taxon>Candidatus Paracaedibacteraceae</taxon>
        <taxon>Candidatus Odyssella</taxon>
    </lineage>
</organism>
<evidence type="ECO:0000256" key="4">
    <source>
        <dbReference type="ARBA" id="ARBA00018370"/>
    </source>
</evidence>
<keyword evidence="5 11" id="KW-0732">Signal</keyword>
<keyword evidence="7 10" id="KW-0413">Isomerase</keyword>
<evidence type="ECO:0000256" key="5">
    <source>
        <dbReference type="ARBA" id="ARBA00022729"/>
    </source>
</evidence>
<evidence type="ECO:0000256" key="6">
    <source>
        <dbReference type="ARBA" id="ARBA00023110"/>
    </source>
</evidence>
<keyword evidence="14" id="KW-1185">Reference proteome</keyword>
<evidence type="ECO:0000256" key="2">
    <source>
        <dbReference type="ARBA" id="ARBA00007656"/>
    </source>
</evidence>
<evidence type="ECO:0000256" key="7">
    <source>
        <dbReference type="ARBA" id="ARBA00023235"/>
    </source>
</evidence>
<reference evidence="13 14" key="1">
    <citation type="submission" date="2014-07" db="EMBL/GenBank/DDBJ databases">
        <title>Comparative genomic insights into amoeba endosymbionts belonging to the families of Holosporaceae and Candidatus Midichloriaceae within Rickettsiales.</title>
        <authorList>
            <person name="Wang Z."/>
            <person name="Wu M."/>
        </authorList>
    </citation>
    <scope>NUCLEOTIDE SEQUENCE [LARGE SCALE GENOMIC DNA]</scope>
    <source>
        <strain evidence="13">PRA3</strain>
    </source>
</reference>
<dbReference type="AlphaFoldDB" id="A0A077B146"/>
<keyword evidence="6 10" id="KW-0697">Rotamase</keyword>
<evidence type="ECO:0000313" key="14">
    <source>
        <dbReference type="Proteomes" id="UP000028926"/>
    </source>
</evidence>